<dbReference type="CDD" id="cd12459">
    <property type="entry name" value="RRM1_CID8_like"/>
    <property type="match status" value="1"/>
</dbReference>
<comment type="caution">
    <text evidence="8">The sequence shown here is derived from an EMBL/GenBank/DDBJ whole genome shotgun (WGS) entry which is preliminary data.</text>
</comment>
<dbReference type="Proteomes" id="UP001187192">
    <property type="component" value="Unassembled WGS sequence"/>
</dbReference>
<dbReference type="InterPro" id="IPR035979">
    <property type="entry name" value="RBD_domain_sf"/>
</dbReference>
<dbReference type="PROSITE" id="PS50102">
    <property type="entry name" value="RRM"/>
    <property type="match status" value="2"/>
</dbReference>
<keyword evidence="2" id="KW-0677">Repeat</keyword>
<protein>
    <recommendedName>
        <fullName evidence="7">RRM domain-containing protein</fullName>
    </recommendedName>
</protein>
<evidence type="ECO:0000256" key="5">
    <source>
        <dbReference type="PROSITE-ProRule" id="PRU00176"/>
    </source>
</evidence>
<dbReference type="Gene3D" id="3.30.70.330">
    <property type="match status" value="2"/>
</dbReference>
<dbReference type="InterPro" id="IPR000504">
    <property type="entry name" value="RRM_dom"/>
</dbReference>
<feature type="domain" description="RRM" evidence="7">
    <location>
        <begin position="267"/>
        <end position="342"/>
    </location>
</feature>
<accession>A0AA87Z6X8</accession>
<dbReference type="InterPro" id="IPR034825">
    <property type="entry name" value="CID8-like_RRM2"/>
</dbReference>
<dbReference type="InterPro" id="IPR034823">
    <property type="entry name" value="CID8-like_RRM1"/>
</dbReference>
<feature type="compositionally biased region" description="Basic residues" evidence="6">
    <location>
        <begin position="121"/>
        <end position="132"/>
    </location>
</feature>
<dbReference type="Pfam" id="PF00076">
    <property type="entry name" value="RRM_1"/>
    <property type="match status" value="2"/>
</dbReference>
<dbReference type="GO" id="GO:0005634">
    <property type="term" value="C:nucleus"/>
    <property type="evidence" value="ECO:0007669"/>
    <property type="project" value="UniProtKB-SubCell"/>
</dbReference>
<evidence type="ECO:0000256" key="1">
    <source>
        <dbReference type="ARBA" id="ARBA00004123"/>
    </source>
</evidence>
<evidence type="ECO:0000259" key="7">
    <source>
        <dbReference type="PROSITE" id="PS50102"/>
    </source>
</evidence>
<evidence type="ECO:0000256" key="3">
    <source>
        <dbReference type="ARBA" id="ARBA00022884"/>
    </source>
</evidence>
<feature type="region of interest" description="Disordered" evidence="6">
    <location>
        <begin position="99"/>
        <end position="139"/>
    </location>
</feature>
<dbReference type="InterPro" id="IPR012677">
    <property type="entry name" value="Nucleotide-bd_a/b_plait_sf"/>
</dbReference>
<proteinExistence type="predicted"/>
<dbReference type="SMART" id="SM00360">
    <property type="entry name" value="RRM"/>
    <property type="match status" value="2"/>
</dbReference>
<dbReference type="AlphaFoldDB" id="A0AA87Z6X8"/>
<dbReference type="InterPro" id="IPR009818">
    <property type="entry name" value="PAM2_motif"/>
</dbReference>
<organism evidence="8 9">
    <name type="scientific">Ficus carica</name>
    <name type="common">Common fig</name>
    <dbReference type="NCBI Taxonomy" id="3494"/>
    <lineage>
        <taxon>Eukaryota</taxon>
        <taxon>Viridiplantae</taxon>
        <taxon>Streptophyta</taxon>
        <taxon>Embryophyta</taxon>
        <taxon>Tracheophyta</taxon>
        <taxon>Spermatophyta</taxon>
        <taxon>Magnoliopsida</taxon>
        <taxon>eudicotyledons</taxon>
        <taxon>Gunneridae</taxon>
        <taxon>Pentapetalae</taxon>
        <taxon>rosids</taxon>
        <taxon>fabids</taxon>
        <taxon>Rosales</taxon>
        <taxon>Moraceae</taxon>
        <taxon>Ficeae</taxon>
        <taxon>Ficus</taxon>
    </lineage>
</organism>
<feature type="region of interest" description="Disordered" evidence="6">
    <location>
        <begin position="234"/>
        <end position="261"/>
    </location>
</feature>
<dbReference type="SUPFAM" id="SSF54928">
    <property type="entry name" value="RNA-binding domain, RBD"/>
    <property type="match status" value="1"/>
</dbReference>
<dbReference type="EMBL" id="BTGU01000003">
    <property type="protein sequence ID" value="GMN31259.1"/>
    <property type="molecule type" value="Genomic_DNA"/>
</dbReference>
<evidence type="ECO:0000256" key="2">
    <source>
        <dbReference type="ARBA" id="ARBA00022737"/>
    </source>
</evidence>
<dbReference type="CDD" id="cd12460">
    <property type="entry name" value="RRM2_CID8_like"/>
    <property type="match status" value="1"/>
</dbReference>
<dbReference type="FunFam" id="3.30.70.330:FF:000665">
    <property type="entry name" value="Polyadenylate-binding protein-interacting protein 10"/>
    <property type="match status" value="1"/>
</dbReference>
<evidence type="ECO:0000256" key="6">
    <source>
        <dbReference type="SAM" id="MobiDB-lite"/>
    </source>
</evidence>
<keyword evidence="3 5" id="KW-0694">RNA-binding</keyword>
<feature type="region of interest" description="Disordered" evidence="6">
    <location>
        <begin position="1"/>
        <end position="73"/>
    </location>
</feature>
<feature type="compositionally biased region" description="Basic and acidic residues" evidence="6">
    <location>
        <begin position="49"/>
        <end position="59"/>
    </location>
</feature>
<gene>
    <name evidence="8" type="ORF">TIFTF001_003160</name>
</gene>
<feature type="domain" description="RRM" evidence="7">
    <location>
        <begin position="364"/>
        <end position="450"/>
    </location>
</feature>
<dbReference type="GO" id="GO:0003729">
    <property type="term" value="F:mRNA binding"/>
    <property type="evidence" value="ECO:0007669"/>
    <property type="project" value="UniProtKB-ARBA"/>
</dbReference>
<keyword evidence="4" id="KW-0539">Nucleus</keyword>
<comment type="subcellular location">
    <subcellularLocation>
        <location evidence="1">Nucleus</location>
    </subcellularLocation>
</comment>
<evidence type="ECO:0000313" key="9">
    <source>
        <dbReference type="Proteomes" id="UP001187192"/>
    </source>
</evidence>
<keyword evidence="9" id="KW-1185">Reference proteome</keyword>
<evidence type="ECO:0000256" key="4">
    <source>
        <dbReference type="ARBA" id="ARBA00023242"/>
    </source>
</evidence>
<evidence type="ECO:0000313" key="8">
    <source>
        <dbReference type="EMBL" id="GMN31259.1"/>
    </source>
</evidence>
<name>A0AA87Z6X8_FICCA</name>
<dbReference type="Pfam" id="PF07145">
    <property type="entry name" value="PAM2"/>
    <property type="match status" value="1"/>
</dbReference>
<dbReference type="PANTHER" id="PTHR32343:SF72">
    <property type="entry name" value="POLYADENYLATE-BINDING PROTEIN-INTERACTING PROTEIN 11"/>
    <property type="match status" value="1"/>
</dbReference>
<sequence length="462" mass="50166">MAVVENAGAELGRNTVGSAAANRGLEAAPPSQEPSNGGGRSPSPADDQDQPKQVRHRIDPPSLNNNNNAPILRPHDQSLYQKTAAAQRGFDQAAKIGAQNMPVGPGVQRSNGGDLQMNGDHHHHNHHHHQHHHDPESFSRDMRELRELFSKLNPMAEEFVPPSLANNGGHGLNAAFGNNLVLLQSNSGNGGRNGNINGFTARRCAVRGPKCCCLRAVLTRGYVMVILSLAKKEGGGSGGGGRGRNNQGKRRMNSRTSMAQREDRIRKTVYVSDIDQQVTEEQLAALFITCGQVVDCRICGDPNSVLRFAFIEFTDEEGARAALSLAGTMLGFYPVRVLPSKTAIAPVNPTFLPRTEDEREMCARTIYCTNIDKKVTQADVKLFFESVCGEVYRLRLLGDYHHSTRIAFVEFVMSQLNLGTLRAAESAIAALNCSGVVLGSLPIRVSPSKTPVRPRAPRLPVH</sequence>
<dbReference type="FunFam" id="3.30.70.330:FF:000530">
    <property type="entry name" value="Polyadenylate-binding protein-interacting protein 11"/>
    <property type="match status" value="1"/>
</dbReference>
<dbReference type="PANTHER" id="PTHR32343">
    <property type="entry name" value="SERINE/ARGININE-RICH SPLICING FACTOR"/>
    <property type="match status" value="1"/>
</dbReference>
<reference evidence="8" key="1">
    <citation type="submission" date="2023-07" db="EMBL/GenBank/DDBJ databases">
        <title>draft genome sequence of fig (Ficus carica).</title>
        <authorList>
            <person name="Takahashi T."/>
            <person name="Nishimura K."/>
        </authorList>
    </citation>
    <scope>NUCLEOTIDE SEQUENCE</scope>
</reference>